<keyword evidence="6" id="KW-0539">Nucleus</keyword>
<evidence type="ECO:0000256" key="6">
    <source>
        <dbReference type="ARBA" id="ARBA00023242"/>
    </source>
</evidence>
<dbReference type="GO" id="GO:0006335">
    <property type="term" value="P:DNA replication-dependent chromatin assembly"/>
    <property type="evidence" value="ECO:0007669"/>
    <property type="project" value="TreeGrafter"/>
</dbReference>
<dbReference type="OrthoDB" id="29755at2759"/>
<evidence type="ECO:0000313" key="7">
    <source>
        <dbReference type="EMBL" id="CAA2968689.1"/>
    </source>
</evidence>
<dbReference type="Gene3D" id="2.60.40.1490">
    <property type="entry name" value="Histone chaperone ASF1-like"/>
    <property type="match status" value="1"/>
</dbReference>
<evidence type="ECO:0000313" key="8">
    <source>
        <dbReference type="Proteomes" id="UP000594638"/>
    </source>
</evidence>
<dbReference type="InterPro" id="IPR006818">
    <property type="entry name" value="ASF1-like"/>
</dbReference>
<sequence>MAALRSQNPRCEMNCLAVYSYIKNKADPPDPLKIHEEDIIGVTVLLLTCSYQGQEFLQVRYYVDDNYDDEQQREEPSQKVLIDKTKEIFWPASL</sequence>
<organism evidence="7 8">
    <name type="scientific">Olea europaea subsp. europaea</name>
    <dbReference type="NCBI Taxonomy" id="158383"/>
    <lineage>
        <taxon>Eukaryota</taxon>
        <taxon>Viridiplantae</taxon>
        <taxon>Streptophyta</taxon>
        <taxon>Embryophyta</taxon>
        <taxon>Tracheophyta</taxon>
        <taxon>Spermatophyta</taxon>
        <taxon>Magnoliopsida</taxon>
        <taxon>eudicotyledons</taxon>
        <taxon>Gunneridae</taxon>
        <taxon>Pentapetalae</taxon>
        <taxon>asterids</taxon>
        <taxon>lamiids</taxon>
        <taxon>Lamiales</taxon>
        <taxon>Oleaceae</taxon>
        <taxon>Oleeae</taxon>
        <taxon>Olea</taxon>
    </lineage>
</organism>
<dbReference type="PANTHER" id="PTHR12040">
    <property type="entry name" value="ANTI-SILENCING PROTEIN 1"/>
    <property type="match status" value="1"/>
</dbReference>
<gene>
    <name evidence="7" type="ORF">OLEA9_A076058</name>
</gene>
<dbReference type="InterPro" id="IPR036747">
    <property type="entry name" value="ASF1-like_sf"/>
</dbReference>
<dbReference type="AlphaFoldDB" id="A0A8S0QL06"/>
<dbReference type="Gramene" id="OE9A076058T1">
    <property type="protein sequence ID" value="OE9A076058C1"/>
    <property type="gene ID" value="OE9A076058"/>
</dbReference>
<dbReference type="Proteomes" id="UP000594638">
    <property type="component" value="Unassembled WGS sequence"/>
</dbReference>
<name>A0A8S0QL06_OLEEU</name>
<evidence type="ECO:0000256" key="2">
    <source>
        <dbReference type="ARBA" id="ARBA00006051"/>
    </source>
</evidence>
<comment type="caution">
    <text evidence="7">The sequence shown here is derived from an EMBL/GenBank/DDBJ whole genome shotgun (WGS) entry which is preliminary data.</text>
</comment>
<dbReference type="Pfam" id="PF04729">
    <property type="entry name" value="ASF1_hist_chap"/>
    <property type="match status" value="1"/>
</dbReference>
<keyword evidence="4" id="KW-0804">Transcription</keyword>
<evidence type="ECO:0000256" key="1">
    <source>
        <dbReference type="ARBA" id="ARBA00004123"/>
    </source>
</evidence>
<evidence type="ECO:0000256" key="5">
    <source>
        <dbReference type="ARBA" id="ARBA00023186"/>
    </source>
</evidence>
<comment type="similarity">
    <text evidence="2">Belongs to the ASF1 family.</text>
</comment>
<protein>
    <submittedName>
        <fullName evidence="7">Probable histone chaperone ASF1A</fullName>
    </submittedName>
</protein>
<dbReference type="GO" id="GO:0042393">
    <property type="term" value="F:histone binding"/>
    <property type="evidence" value="ECO:0007669"/>
    <property type="project" value="TreeGrafter"/>
</dbReference>
<evidence type="ECO:0000256" key="3">
    <source>
        <dbReference type="ARBA" id="ARBA00023015"/>
    </source>
</evidence>
<proteinExistence type="inferred from homology"/>
<reference evidence="7 8" key="1">
    <citation type="submission" date="2019-12" db="EMBL/GenBank/DDBJ databases">
        <authorList>
            <person name="Alioto T."/>
            <person name="Alioto T."/>
            <person name="Gomez Garrido J."/>
        </authorList>
    </citation>
    <scope>NUCLEOTIDE SEQUENCE [LARGE SCALE GENOMIC DNA]</scope>
</reference>
<comment type="subcellular location">
    <subcellularLocation>
        <location evidence="1">Nucleus</location>
    </subcellularLocation>
</comment>
<evidence type="ECO:0000256" key="4">
    <source>
        <dbReference type="ARBA" id="ARBA00023163"/>
    </source>
</evidence>
<dbReference type="EMBL" id="CACTIH010001918">
    <property type="protein sequence ID" value="CAA2968689.1"/>
    <property type="molecule type" value="Genomic_DNA"/>
</dbReference>
<dbReference type="GO" id="GO:0005634">
    <property type="term" value="C:nucleus"/>
    <property type="evidence" value="ECO:0007669"/>
    <property type="project" value="UniProtKB-SubCell"/>
</dbReference>
<keyword evidence="8" id="KW-1185">Reference proteome</keyword>
<dbReference type="SUPFAM" id="SSF101546">
    <property type="entry name" value="ASF1-like"/>
    <property type="match status" value="1"/>
</dbReference>
<dbReference type="GO" id="GO:0000785">
    <property type="term" value="C:chromatin"/>
    <property type="evidence" value="ECO:0007669"/>
    <property type="project" value="TreeGrafter"/>
</dbReference>
<keyword evidence="3" id="KW-0805">Transcription regulation</keyword>
<dbReference type="PANTHER" id="PTHR12040:SF0">
    <property type="entry name" value="HISTONE CHAPERONE ASF1"/>
    <property type="match status" value="1"/>
</dbReference>
<keyword evidence="5" id="KW-0143">Chaperone</keyword>
<accession>A0A8S0QL06</accession>